<comment type="caution">
    <text evidence="4">The sequence shown here is derived from an EMBL/GenBank/DDBJ whole genome shotgun (WGS) entry which is preliminary data.</text>
</comment>
<dbReference type="InterPro" id="IPR027417">
    <property type="entry name" value="P-loop_NTPase"/>
</dbReference>
<proteinExistence type="predicted"/>
<dbReference type="EMBL" id="NSJF01000004">
    <property type="protein sequence ID" value="PAT34363.1"/>
    <property type="molecule type" value="Genomic_DNA"/>
</dbReference>
<dbReference type="Pfam" id="PF13558">
    <property type="entry name" value="SbcC_Walker_B"/>
    <property type="match status" value="1"/>
</dbReference>
<accession>A0A2A2A986</accession>
<dbReference type="PANTHER" id="PTHR32114:SF2">
    <property type="entry name" value="ABC TRANSPORTER ABCH.3"/>
    <property type="match status" value="1"/>
</dbReference>
<evidence type="ECO:0000256" key="2">
    <source>
        <dbReference type="SAM" id="MobiDB-lite"/>
    </source>
</evidence>
<keyword evidence="1" id="KW-0175">Coiled coil</keyword>
<dbReference type="Gene3D" id="3.40.50.300">
    <property type="entry name" value="P-loop containing nucleotide triphosphate hydrolases"/>
    <property type="match status" value="2"/>
</dbReference>
<dbReference type="PANTHER" id="PTHR32114">
    <property type="entry name" value="ABC TRANSPORTER ABCH.3"/>
    <property type="match status" value="1"/>
</dbReference>
<feature type="region of interest" description="Disordered" evidence="2">
    <location>
        <begin position="642"/>
        <end position="707"/>
    </location>
</feature>
<evidence type="ECO:0000313" key="4">
    <source>
        <dbReference type="EMBL" id="PAT34363.1"/>
    </source>
</evidence>
<dbReference type="Proteomes" id="UP000217999">
    <property type="component" value="Unassembled WGS sequence"/>
</dbReference>
<feature type="region of interest" description="Disordered" evidence="2">
    <location>
        <begin position="1321"/>
        <end position="1343"/>
    </location>
</feature>
<feature type="domain" description="Rad50/SbcC-type AAA" evidence="3">
    <location>
        <begin position="42"/>
        <end position="294"/>
    </location>
</feature>
<feature type="compositionally biased region" description="Low complexity" evidence="2">
    <location>
        <begin position="1086"/>
        <end position="1096"/>
    </location>
</feature>
<gene>
    <name evidence="4" type="ORF">CK620_09090</name>
</gene>
<feature type="coiled-coil region" evidence="1">
    <location>
        <begin position="791"/>
        <end position="849"/>
    </location>
</feature>
<feature type="region of interest" description="Disordered" evidence="2">
    <location>
        <begin position="1"/>
        <end position="31"/>
    </location>
</feature>
<feature type="compositionally biased region" description="Low complexity" evidence="2">
    <location>
        <begin position="656"/>
        <end position="672"/>
    </location>
</feature>
<dbReference type="GO" id="GO:0006302">
    <property type="term" value="P:double-strand break repair"/>
    <property type="evidence" value="ECO:0007669"/>
    <property type="project" value="InterPro"/>
</dbReference>
<feature type="compositionally biased region" description="Low complexity" evidence="2">
    <location>
        <begin position="687"/>
        <end position="707"/>
    </location>
</feature>
<dbReference type="SUPFAM" id="SSF52540">
    <property type="entry name" value="P-loop containing nucleoside triphosphate hydrolases"/>
    <property type="match status" value="2"/>
</dbReference>
<sequence>MRSARHCARPMPRPCTNCSRPTRRRNERPQPCHTAPMRILHIRLSNLNALSGQWHIDLTHPAYASEGLFAITGPTGSGKSTLLDAICLALYGRTPRLAKIGKSGNDIMSRQSGECFAEVVFETPAGRWRCHWSQRRARKQPEGELQAPRHEIANADTGQILQSSLRGVAERVEALTGLDFMRFTRSMLLAQGGFAAFLQAGPEERAPLLEHLTGSGIYSQISMHVHARHSQEQQQLQALRAALQGVQPLPAQELAQLQQELVAQQAHEAQLQAQLAEQAQAIAWRERLQQLQQQHAQWLAAQQALEAEQARFAPEQARLDAAQRALELAAADAALQALRQAQASDARQLQSLQAHSAAQQQALAQAQADQQAAEQRLQQAQQTQAQSQELLQQVQALDWQRQQQQLQLSERQQALQALHERLQQQQAQHRHSLQEQAQAEQQLQALQAQQQRRAGDARLVEELSALRERIAALQQGAQQAAALRHDLTQAEQAQAQAEAHRQAKQQQAQACQAGLQAQQQQLARQQAQLAQLLGQQSLGHWRTHHSALQARLEQLAQAQAAANEARQAQQAAANGLTQAQHCQAQAHEAQQRQQQLAQQLQALEREHQLLEQQHQLELRIQSLEQARHTLQDGQPCPLCGALEHPFAQSQPQPKPQATAQRIQAARAQLQQCRAEHTQQQLRHSQSHEQAQQARQHSQQQQRAQAALARLQALHEALAQPPAPAPAAAPAALPPPTCEVQQAATALLQRLAQWPADAQGPEHSAALDALAQALHAAQTEQAAQYQASAQRLAEAEELAQAIAQSHAQLEQQRQAADLAMQASHAAAEQLAKAQHALQQRQQALHTLQAAQAAQQQALRQALQGLPDQHALPCWAAAPHPAAQDHTEALADADEVDQQNLQALLQALEQRRAQWLLLQQQHGALQQQLAALDQRIAQQAQHAEQLQAQWAEQRNQCQALQQATEQLQAQRQALFGTQDPTAQAERLQADCQAAAQALQQAQRHWQQAQAAQLEHQSRCQALQQAQADRAPQLLAQAAEFAAQLQARGFADEAAYRAATLPPAQRQQLAQQAERLRIEQARLHSQQQALQAQRSALQAERPDEPPPLPSLQQAQAELAAQQRQALEALGTLKSRLAEQQRLADQQQAQRQAIEAQQRECQRWEALHALIGSADGKKYRHFVQGLSLAMVVAQANRQLQKMSGRYLLVCDPAQPLELNVIDNDQAGLVRTTKNLSGGESFIVSLALALGLSHMASQNVRVDALFLDEGFGTLDDEALETALDTLASLRLEGKLIGVISHVPALKERIATQIVLTPLPGGHSRLSGPGCSAVAAPPPAPSSKRRAAQ</sequence>
<organism evidence="4 5">
    <name type="scientific">Vandammella animalimorsus</name>
    <dbReference type="NCBI Taxonomy" id="2029117"/>
    <lineage>
        <taxon>Bacteria</taxon>
        <taxon>Pseudomonadati</taxon>
        <taxon>Pseudomonadota</taxon>
        <taxon>Betaproteobacteria</taxon>
        <taxon>Burkholderiales</taxon>
        <taxon>Comamonadaceae</taxon>
        <taxon>Vandammella</taxon>
    </lineage>
</organism>
<feature type="coiled-coil region" evidence="1">
    <location>
        <begin position="889"/>
        <end position="1002"/>
    </location>
</feature>
<reference evidence="4 5" key="1">
    <citation type="submission" date="2017-08" db="EMBL/GenBank/DDBJ databases">
        <title>WGS of Clinical strains of the CDC Group NO-1 linked to zoonotic infections in humans.</title>
        <authorList>
            <person name="Bernier A.-M."/>
            <person name="Bernard K."/>
        </authorList>
    </citation>
    <scope>NUCLEOTIDE SEQUENCE [LARGE SCALE GENOMIC DNA]</scope>
    <source>
        <strain evidence="4 5">NML03-0146</strain>
    </source>
</reference>
<feature type="region of interest" description="Disordered" evidence="2">
    <location>
        <begin position="1086"/>
        <end position="1114"/>
    </location>
</feature>
<dbReference type="InterPro" id="IPR038729">
    <property type="entry name" value="Rad50/SbcC_AAA"/>
</dbReference>
<feature type="coiled-coil region" evidence="1">
    <location>
        <begin position="254"/>
        <end position="308"/>
    </location>
</feature>
<evidence type="ECO:0000313" key="5">
    <source>
        <dbReference type="Proteomes" id="UP000217999"/>
    </source>
</evidence>
<evidence type="ECO:0000259" key="3">
    <source>
        <dbReference type="Pfam" id="PF13476"/>
    </source>
</evidence>
<dbReference type="Pfam" id="PF13476">
    <property type="entry name" value="AAA_23"/>
    <property type="match status" value="1"/>
</dbReference>
<evidence type="ECO:0000256" key="1">
    <source>
        <dbReference type="SAM" id="Coils"/>
    </source>
</evidence>
<name>A0A2A2A986_9BURK</name>
<dbReference type="GO" id="GO:0016887">
    <property type="term" value="F:ATP hydrolysis activity"/>
    <property type="evidence" value="ECO:0007669"/>
    <property type="project" value="InterPro"/>
</dbReference>
<feature type="coiled-coil region" evidence="1">
    <location>
        <begin position="349"/>
        <end position="626"/>
    </location>
</feature>
<protein>
    <recommendedName>
        <fullName evidence="3">Rad50/SbcC-type AAA domain-containing protein</fullName>
    </recommendedName>
</protein>